<dbReference type="Ensembl" id="ENSOGAT00000028719.1">
    <property type="protein sequence ID" value="ENSOGAP00000020672.1"/>
    <property type="gene ID" value="ENSOGAG00000030548.1"/>
</dbReference>
<dbReference type="InParanoid" id="H0XX29"/>
<evidence type="ECO:0000313" key="5">
    <source>
        <dbReference type="Proteomes" id="UP000005225"/>
    </source>
</evidence>
<feature type="domain" description="Paraneoplastic antigen Ma-like N-terminal" evidence="3">
    <location>
        <begin position="1"/>
        <end position="92"/>
    </location>
</feature>
<evidence type="ECO:0000313" key="4">
    <source>
        <dbReference type="Ensembl" id="ENSOGAP00000020672.1"/>
    </source>
</evidence>
<dbReference type="HOGENOM" id="CLU_014694_0_0_1"/>
<evidence type="ECO:0000256" key="1">
    <source>
        <dbReference type="SAM" id="MobiDB-lite"/>
    </source>
</evidence>
<organism evidence="4 5">
    <name type="scientific">Otolemur garnettii</name>
    <name type="common">Small-eared galago</name>
    <name type="synonym">Garnett's greater bushbaby</name>
    <dbReference type="NCBI Taxonomy" id="30611"/>
    <lineage>
        <taxon>Eukaryota</taxon>
        <taxon>Metazoa</taxon>
        <taxon>Chordata</taxon>
        <taxon>Craniata</taxon>
        <taxon>Vertebrata</taxon>
        <taxon>Euteleostomi</taxon>
        <taxon>Mammalia</taxon>
        <taxon>Eutheria</taxon>
        <taxon>Euarchontoglires</taxon>
        <taxon>Primates</taxon>
        <taxon>Strepsirrhini</taxon>
        <taxon>Lorisiformes</taxon>
        <taxon>Galagidae</taxon>
        <taxon>Otolemur</taxon>
    </lineage>
</organism>
<reference evidence="5" key="1">
    <citation type="submission" date="2011-03" db="EMBL/GenBank/DDBJ databases">
        <title>Version 3 of the genome sequence of Otolemur garnettii (Bushbaby).</title>
        <authorList>
            <consortium name="The Broad Institute Genome Sequencing Platform"/>
            <person name="Di Palma F."/>
            <person name="Johnson J."/>
            <person name="Lander E.S."/>
            <person name="Lindblad-Toh K."/>
            <person name="Jaffe D.B."/>
            <person name="Gnerre S."/>
            <person name="MacCallum I."/>
            <person name="Przybylski D."/>
            <person name="Ribeiro F.J."/>
            <person name="Burton J.N."/>
            <person name="Walker B.J."/>
            <person name="Sharpe T."/>
            <person name="Hall G."/>
        </authorList>
    </citation>
    <scope>NUCLEOTIDE SEQUENCE [LARGE SCALE GENOMIC DNA]</scope>
</reference>
<dbReference type="GeneTree" id="ENSGT01030000234522"/>
<evidence type="ECO:0008006" key="6">
    <source>
        <dbReference type="Google" id="ProtNLM"/>
    </source>
</evidence>
<dbReference type="InterPro" id="IPR026523">
    <property type="entry name" value="PNMA"/>
</dbReference>
<dbReference type="PANTHER" id="PTHR23095">
    <property type="entry name" value="PARANEOPLASTIC ANTIGEN"/>
    <property type="match status" value="1"/>
</dbReference>
<protein>
    <recommendedName>
        <fullName evidence="6">PNMA family member 6E</fullName>
    </recommendedName>
</protein>
<dbReference type="Pfam" id="PF20846">
    <property type="entry name" value="PNMA_N"/>
    <property type="match status" value="1"/>
</dbReference>
<dbReference type="EMBL" id="AAQR03179758">
    <property type="status" value="NOT_ANNOTATED_CDS"/>
    <property type="molecule type" value="Genomic_DNA"/>
</dbReference>
<dbReference type="AlphaFoldDB" id="H0XX29"/>
<reference evidence="4" key="2">
    <citation type="submission" date="2025-08" db="UniProtKB">
        <authorList>
            <consortium name="Ensembl"/>
        </authorList>
    </citation>
    <scope>IDENTIFICATION</scope>
</reference>
<evidence type="ECO:0000259" key="2">
    <source>
        <dbReference type="Pfam" id="PF14893"/>
    </source>
</evidence>
<keyword evidence="5" id="KW-1185">Reference proteome</keyword>
<feature type="region of interest" description="Disordered" evidence="1">
    <location>
        <begin position="113"/>
        <end position="138"/>
    </location>
</feature>
<feature type="compositionally biased region" description="Low complexity" evidence="1">
    <location>
        <begin position="121"/>
        <end position="138"/>
    </location>
</feature>
<dbReference type="Proteomes" id="UP000005225">
    <property type="component" value="Unassembled WGS sequence"/>
</dbReference>
<name>H0XX29_OTOGA</name>
<proteinExistence type="predicted"/>
<dbReference type="PANTHER" id="PTHR23095:SF20">
    <property type="entry name" value="PARANEOPLASTIC ANTIGEN MA6E"/>
    <property type="match status" value="1"/>
</dbReference>
<reference evidence="4" key="3">
    <citation type="submission" date="2025-09" db="UniProtKB">
        <authorList>
            <consortium name="Ensembl"/>
        </authorList>
    </citation>
    <scope>IDENTIFICATION</scope>
</reference>
<dbReference type="OMA" id="EAWTQSW"/>
<evidence type="ECO:0000259" key="3">
    <source>
        <dbReference type="Pfam" id="PF20846"/>
    </source>
</evidence>
<dbReference type="Pfam" id="PF14893">
    <property type="entry name" value="PNMA"/>
    <property type="match status" value="1"/>
</dbReference>
<dbReference type="InterPro" id="IPR048271">
    <property type="entry name" value="PNMA_N"/>
</dbReference>
<dbReference type="InterPro" id="IPR048270">
    <property type="entry name" value="PNMA_C"/>
</dbReference>
<dbReference type="STRING" id="30611.ENSOGAP00000020672"/>
<dbReference type="eggNOG" id="KOG3544">
    <property type="taxonomic scope" value="Eukaryota"/>
</dbReference>
<sequence length="351" mass="39091">MALAMLQDWCGWMGANAQRALLILGIPDDCQEDEFRAALHAALWPLGRHRVLSKVFRKELGDWAALVEFADGLNRRLIPRQIPGKGGPWTVIFLPQAPDTDLQDRLSFPAQPQGQAVARHAAAGGAEAAGGEEAAGAAGEADAWSRQWSESLKPLLRSLACQELRAFSGREQPGCGEESFESWLDHAKDMLYLWRHTSERERRRRLVESLGGPALDLMCGLLAEHPDTPAQDCLDALEQVFGNNDTRVTARLKLLTCSQQPRESLFAYVMRLEGLLHVAMEQGAVHPAMADQMRAGQVLLQARPNATLQDKLRRMWLERQLPGFLGLLRLVRETEAWEAALPLRELCRGQE</sequence>
<dbReference type="EMBL" id="AAQR03179759">
    <property type="status" value="NOT_ANNOTATED_CDS"/>
    <property type="molecule type" value="Genomic_DNA"/>
</dbReference>
<accession>H0XX29</accession>
<feature type="domain" description="Paraneoplastic antigen Ma-like C-terminal" evidence="2">
    <location>
        <begin position="167"/>
        <end position="328"/>
    </location>
</feature>